<dbReference type="EMBL" id="CAEQ01001123">
    <property type="protein sequence ID" value="CCD13350.1"/>
    <property type="molecule type" value="Genomic_DNA"/>
</dbReference>
<gene>
    <name evidence="2" type="ORF">TCIL3000_0_41080</name>
</gene>
<proteinExistence type="predicted"/>
<feature type="compositionally biased region" description="Acidic residues" evidence="1">
    <location>
        <begin position="253"/>
        <end position="285"/>
    </location>
</feature>
<keyword evidence="3" id="KW-1185">Reference proteome</keyword>
<organism evidence="2 3">
    <name type="scientific">Trypanosoma congolense (strain IL3000)</name>
    <dbReference type="NCBI Taxonomy" id="1068625"/>
    <lineage>
        <taxon>Eukaryota</taxon>
        <taxon>Discoba</taxon>
        <taxon>Euglenozoa</taxon>
        <taxon>Kinetoplastea</taxon>
        <taxon>Metakinetoplastina</taxon>
        <taxon>Trypanosomatida</taxon>
        <taxon>Trypanosomatidae</taxon>
        <taxon>Trypanosoma</taxon>
        <taxon>Nannomonas</taxon>
    </lineage>
</organism>
<evidence type="ECO:0000313" key="2">
    <source>
        <dbReference type="EMBL" id="CCD13350.1"/>
    </source>
</evidence>
<dbReference type="AlphaFoldDB" id="F9W824"/>
<protein>
    <submittedName>
        <fullName evidence="2">WGS project CAEQ00000000 data, annotated contig 1693</fullName>
    </submittedName>
</protein>
<feature type="region of interest" description="Disordered" evidence="1">
    <location>
        <begin position="219"/>
        <end position="285"/>
    </location>
</feature>
<dbReference type="Proteomes" id="UP000000702">
    <property type="component" value="Unassembled WGS sequence"/>
</dbReference>
<reference evidence="2 3" key="2">
    <citation type="journal article" date="2012" name="Proc. Natl. Acad. Sci. U.S.A.">
        <title>Antigenic diversity is generated by distinct evolutionary mechanisms in African trypanosome species.</title>
        <authorList>
            <person name="Jackson A.P."/>
            <person name="Berry A."/>
            <person name="Aslett M."/>
            <person name="Allison H.C."/>
            <person name="Burton P."/>
            <person name="Vavrova-Anderson J."/>
            <person name="Brown R."/>
            <person name="Browne H."/>
            <person name="Corton N."/>
            <person name="Hauser H."/>
            <person name="Gamble J."/>
            <person name="Gilderthorp R."/>
            <person name="Marcello L."/>
            <person name="McQuillan J."/>
            <person name="Otto T.D."/>
            <person name="Quail M.A."/>
            <person name="Sanders M.J."/>
            <person name="van Tonder A."/>
            <person name="Ginger M.L."/>
            <person name="Field M.C."/>
            <person name="Barry J.D."/>
            <person name="Hertz-Fowler C."/>
            <person name="Berriman M."/>
        </authorList>
    </citation>
    <scope>NUCLEOTIDE SEQUENCE [LARGE SCALE GENOMIC DNA]</scope>
    <source>
        <strain evidence="2 3">IL3000</strain>
    </source>
</reference>
<comment type="caution">
    <text evidence="2">The sequence shown here is derived from an EMBL/GenBank/DDBJ whole genome shotgun (WGS) entry which is preliminary data.</text>
</comment>
<evidence type="ECO:0000256" key="1">
    <source>
        <dbReference type="SAM" id="MobiDB-lite"/>
    </source>
</evidence>
<name>F9W824_TRYCI</name>
<feature type="compositionally biased region" description="Basic and acidic residues" evidence="1">
    <location>
        <begin position="235"/>
        <end position="252"/>
    </location>
</feature>
<dbReference type="OMA" id="PPRIYHY"/>
<feature type="compositionally biased region" description="Basic and acidic residues" evidence="1">
    <location>
        <begin position="219"/>
        <end position="228"/>
    </location>
</feature>
<evidence type="ECO:0000313" key="3">
    <source>
        <dbReference type="Proteomes" id="UP000000702"/>
    </source>
</evidence>
<reference evidence="3" key="1">
    <citation type="submission" date="2011-07" db="EMBL/GenBank/DDBJ databases">
        <title>Divergent evolution of antigenic variation in African trypanosomes.</title>
        <authorList>
            <person name="Jackson A.P."/>
            <person name="Berry A."/>
            <person name="Allison H.C."/>
            <person name="Burton P."/>
            <person name="Anderson J."/>
            <person name="Aslett M."/>
            <person name="Brown R."/>
            <person name="Corton N."/>
            <person name="Harris D."/>
            <person name="Hauser H."/>
            <person name="Gamble J."/>
            <person name="Gilderthorp R."/>
            <person name="McQuillan J."/>
            <person name="Quail M.A."/>
            <person name="Sanders M."/>
            <person name="Van Tonder A."/>
            <person name="Ginger M.L."/>
            <person name="Donelson J.E."/>
            <person name="Field M.C."/>
            <person name="Barry J.D."/>
            <person name="Berriman M."/>
            <person name="Hertz-Fowler C."/>
        </authorList>
    </citation>
    <scope>NUCLEOTIDE SEQUENCE [LARGE SCALE GENOMIC DNA]</scope>
    <source>
        <strain evidence="3">IL3000</strain>
    </source>
</reference>
<accession>F9W824</accession>
<dbReference type="VEuPathDB" id="TriTrypDB:TcIL3000_0_41080"/>
<sequence>MRAGFRRGRLDKVQQPGAINSYTAALYPPRIYHYYTVPSNISIAGCTTIIGPSIDDGVGDSRGREILPESGGPVVGKTSPPALRDYMGCFVDVNQCIAEARAFDIVESGNEMLNILHYPCLLGVKTDEQAGTCTGVGPQSTSSGATQRIRLWEEVLSLPKELRCYSIVRSRDVTQAMIERLRIRPVKRKRLVKPMRRGAKVFVYSIGEETQDNLRGNKRVRDNDEQKGDGSVQQKRVDDEAREVNGDALCDKYDDEASLSYQVDDDDDDGDLDGPNESGDDCDYF</sequence>